<comment type="caution">
    <text evidence="1">The sequence shown here is derived from an EMBL/GenBank/DDBJ whole genome shotgun (WGS) entry which is preliminary data.</text>
</comment>
<proteinExistence type="predicted"/>
<dbReference type="EMBL" id="VFPG01000001">
    <property type="protein sequence ID" value="TQM33012.1"/>
    <property type="molecule type" value="Genomic_DNA"/>
</dbReference>
<evidence type="ECO:0000313" key="2">
    <source>
        <dbReference type="Proteomes" id="UP000316331"/>
    </source>
</evidence>
<sequence>MSDLVTRAQLVLLARTLHVPAERLAHLEKLGAARLHELQQRIARRIFDEHTATFRRVGMLVPVIPLSISLPLVQRMVPPMMAGRAAGAVGVEHPKKAAEALGMLDVSYAADCAPYLDPRMVGELADVAPPGPVVAITNELLRRGDYVTAGPFLAYATPALIRAVEAGVHDDEGMIRSAAYAYSSASISAVIRQMLHGPAQRIPRLAATLLSGSAELRLTALSVFARCDEDVIAALGGILIDVGTVEQNGDLVRVAAEAGAIRELLTLVGHLGPSALDTLAANPVTADHAVMSALVAGVAGRPEPATLRGLVNLLERADPETARRWGRQLFESADAVLVELPALVTEARLWPALLRILAEIDGETQTRLGEAWAKLPATDRETLERRVRELRLDTRLATLTVTMNIYG</sequence>
<name>A0A543FGW6_9NOCA</name>
<dbReference type="RefSeq" id="WP_141810844.1">
    <property type="nucleotide sequence ID" value="NZ_VFPG01000001.1"/>
</dbReference>
<evidence type="ECO:0000313" key="1">
    <source>
        <dbReference type="EMBL" id="TQM33012.1"/>
    </source>
</evidence>
<gene>
    <name evidence="1" type="ORF">FB390_4725</name>
</gene>
<dbReference type="AlphaFoldDB" id="A0A543FGW6"/>
<dbReference type="Proteomes" id="UP000316331">
    <property type="component" value="Unassembled WGS sequence"/>
</dbReference>
<organism evidence="1 2">
    <name type="scientific">Nocardia bhagyanarayanae</name>
    <dbReference type="NCBI Taxonomy" id="1215925"/>
    <lineage>
        <taxon>Bacteria</taxon>
        <taxon>Bacillati</taxon>
        <taxon>Actinomycetota</taxon>
        <taxon>Actinomycetes</taxon>
        <taxon>Mycobacteriales</taxon>
        <taxon>Nocardiaceae</taxon>
        <taxon>Nocardia</taxon>
    </lineage>
</organism>
<protein>
    <submittedName>
        <fullName evidence="1">Uncharacterized protein</fullName>
    </submittedName>
</protein>
<keyword evidence="2" id="KW-1185">Reference proteome</keyword>
<reference evidence="1 2" key="1">
    <citation type="submission" date="2019-06" db="EMBL/GenBank/DDBJ databases">
        <title>Sequencing the genomes of 1000 actinobacteria strains.</title>
        <authorList>
            <person name="Klenk H.-P."/>
        </authorList>
    </citation>
    <scope>NUCLEOTIDE SEQUENCE [LARGE SCALE GENOMIC DNA]</scope>
    <source>
        <strain evidence="1 2">DSM 103495</strain>
    </source>
</reference>
<dbReference type="OrthoDB" id="4528212at2"/>
<accession>A0A543FGW6</accession>